<dbReference type="Proteomes" id="UP000009881">
    <property type="component" value="Unassembled WGS sequence"/>
</dbReference>
<dbReference type="SMART" id="SM00304">
    <property type="entry name" value="HAMP"/>
    <property type="match status" value="1"/>
</dbReference>
<feature type="transmembrane region" description="Helical" evidence="15">
    <location>
        <begin position="199"/>
        <end position="218"/>
    </location>
</feature>
<dbReference type="EC" id="2.7.13.3" evidence="3"/>
<evidence type="ECO:0000256" key="12">
    <source>
        <dbReference type="ARBA" id="ARBA00022989"/>
    </source>
</evidence>
<keyword evidence="5" id="KW-0997">Cell inner membrane</keyword>
<proteinExistence type="predicted"/>
<dbReference type="InterPro" id="IPR005467">
    <property type="entry name" value="His_kinase_dom"/>
</dbReference>
<dbReference type="InterPro" id="IPR003594">
    <property type="entry name" value="HATPase_dom"/>
</dbReference>
<keyword evidence="4" id="KW-1003">Cell membrane</keyword>
<comment type="subcellular location">
    <subcellularLocation>
        <location evidence="2">Cell inner membrane</location>
        <topology evidence="2">Multi-pass membrane protein</topology>
    </subcellularLocation>
</comment>
<dbReference type="CDD" id="cd00075">
    <property type="entry name" value="HATPase"/>
    <property type="match status" value="1"/>
</dbReference>
<keyword evidence="9" id="KW-0547">Nucleotide-binding</keyword>
<keyword evidence="19" id="KW-1185">Reference proteome</keyword>
<evidence type="ECO:0000256" key="6">
    <source>
        <dbReference type="ARBA" id="ARBA00022553"/>
    </source>
</evidence>
<dbReference type="STRING" id="1238182.C882_1372"/>
<comment type="caution">
    <text evidence="18">The sequence shown here is derived from an EMBL/GenBank/DDBJ whole genome shotgun (WGS) entry which is preliminary data.</text>
</comment>
<feature type="domain" description="HAMP" evidence="17">
    <location>
        <begin position="219"/>
        <end position="272"/>
    </location>
</feature>
<dbReference type="Gene3D" id="1.10.287.130">
    <property type="match status" value="1"/>
</dbReference>
<accession>K9HFW4</accession>
<evidence type="ECO:0000256" key="11">
    <source>
        <dbReference type="ARBA" id="ARBA00022840"/>
    </source>
</evidence>
<keyword evidence="12 15" id="KW-1133">Transmembrane helix</keyword>
<name>K9HFW4_9PROT</name>
<dbReference type="PROSITE" id="PS50885">
    <property type="entry name" value="HAMP"/>
    <property type="match status" value="1"/>
</dbReference>
<evidence type="ECO:0000256" key="14">
    <source>
        <dbReference type="ARBA" id="ARBA00023136"/>
    </source>
</evidence>
<dbReference type="InterPro" id="IPR003660">
    <property type="entry name" value="HAMP_dom"/>
</dbReference>
<dbReference type="InterPro" id="IPR003661">
    <property type="entry name" value="HisK_dim/P_dom"/>
</dbReference>
<dbReference type="GO" id="GO:0000155">
    <property type="term" value="F:phosphorelay sensor kinase activity"/>
    <property type="evidence" value="ECO:0007669"/>
    <property type="project" value="InterPro"/>
</dbReference>
<reference evidence="18 19" key="1">
    <citation type="journal article" date="2013" name="Genome Announc.">
        <title>Draft Genome Sequence of an Alphaproteobacterium, Caenispirillum salinarum AK4(T), Isolated from a Solar Saltern.</title>
        <authorList>
            <person name="Khatri I."/>
            <person name="Singh A."/>
            <person name="Korpole S."/>
            <person name="Pinnaka A.K."/>
            <person name="Subramanian S."/>
        </authorList>
    </citation>
    <scope>NUCLEOTIDE SEQUENCE [LARGE SCALE GENOMIC DNA]</scope>
    <source>
        <strain evidence="18 19">AK4</strain>
    </source>
</reference>
<keyword evidence="14 15" id="KW-0472">Membrane</keyword>
<dbReference type="Gene3D" id="3.30.565.10">
    <property type="entry name" value="Histidine kinase-like ATPase, C-terminal domain"/>
    <property type="match status" value="1"/>
</dbReference>
<evidence type="ECO:0000256" key="8">
    <source>
        <dbReference type="ARBA" id="ARBA00022692"/>
    </source>
</evidence>
<evidence type="ECO:0000256" key="2">
    <source>
        <dbReference type="ARBA" id="ARBA00004429"/>
    </source>
</evidence>
<dbReference type="SUPFAM" id="SSF47384">
    <property type="entry name" value="Homodimeric domain of signal transducing histidine kinase"/>
    <property type="match status" value="1"/>
</dbReference>
<comment type="catalytic activity">
    <reaction evidence="1">
        <text>ATP + protein L-histidine = ADP + protein N-phospho-L-histidine.</text>
        <dbReference type="EC" id="2.7.13.3"/>
    </reaction>
</comment>
<dbReference type="SUPFAM" id="SSF55874">
    <property type="entry name" value="ATPase domain of HSP90 chaperone/DNA topoisomerase II/histidine kinase"/>
    <property type="match status" value="1"/>
</dbReference>
<dbReference type="RefSeq" id="WP_009542028.1">
    <property type="nucleotide sequence ID" value="NZ_ANHY01000019.1"/>
</dbReference>
<dbReference type="InterPro" id="IPR036097">
    <property type="entry name" value="HisK_dim/P_sf"/>
</dbReference>
<gene>
    <name evidence="18" type="ORF">C882_1372</name>
</gene>
<keyword evidence="10" id="KW-0418">Kinase</keyword>
<dbReference type="CDD" id="cd00082">
    <property type="entry name" value="HisKA"/>
    <property type="match status" value="1"/>
</dbReference>
<dbReference type="eggNOG" id="COG2205">
    <property type="taxonomic scope" value="Bacteria"/>
</dbReference>
<keyword evidence="8 15" id="KW-0812">Transmembrane</keyword>
<organism evidence="18 19">
    <name type="scientific">Caenispirillum salinarum AK4</name>
    <dbReference type="NCBI Taxonomy" id="1238182"/>
    <lineage>
        <taxon>Bacteria</taxon>
        <taxon>Pseudomonadati</taxon>
        <taxon>Pseudomonadota</taxon>
        <taxon>Alphaproteobacteria</taxon>
        <taxon>Rhodospirillales</taxon>
        <taxon>Novispirillaceae</taxon>
        <taxon>Caenispirillum</taxon>
    </lineage>
</organism>
<evidence type="ECO:0000256" key="9">
    <source>
        <dbReference type="ARBA" id="ARBA00022741"/>
    </source>
</evidence>
<evidence type="ECO:0000259" key="17">
    <source>
        <dbReference type="PROSITE" id="PS50885"/>
    </source>
</evidence>
<dbReference type="InterPro" id="IPR004358">
    <property type="entry name" value="Sig_transdc_His_kin-like_C"/>
</dbReference>
<keyword evidence="11" id="KW-0067">ATP-binding</keyword>
<dbReference type="SMART" id="SM00387">
    <property type="entry name" value="HATPase_c"/>
    <property type="match status" value="1"/>
</dbReference>
<evidence type="ECO:0000256" key="3">
    <source>
        <dbReference type="ARBA" id="ARBA00012438"/>
    </source>
</evidence>
<dbReference type="PANTHER" id="PTHR44936:SF5">
    <property type="entry name" value="SENSOR HISTIDINE KINASE ENVZ"/>
    <property type="match status" value="1"/>
</dbReference>
<evidence type="ECO:0000313" key="19">
    <source>
        <dbReference type="Proteomes" id="UP000009881"/>
    </source>
</evidence>
<keyword evidence="7" id="KW-0808">Transferase</keyword>
<sequence>MTAPASAKVPRRRLALLPDSITGWFLLVLAGVLICSHLAVLAVYARDRHQALEAAGLRQAAARMAAAVETVGAAPAEARAPIVRAMGGPGFHLGLTDTPLAEPGRGGALARVLAQLLAERLPEGTDIVVGRLNRDALPERGPGHGPGMGPGARHHMMMNAARPGQDLTHLAASVRLPDGAWLTGLALLERPERLWRPAFLGWVTGLVLVVAAVAWWGVRRAVRPLRVLEAHAARLGVDVAHAEPLPESGPREVRGAATAFNEMQRRLTRYVEDRTRMLAAISHDLRTPITRLRLRAELMDDDGSGDRAKMLRDLEDMERMIAATLAFARQDAAAEPVEPLDLAALLRDVAEGRTATAVEAPEELDILGRPTGLRRVFANLLDNAEAYGHACRVTLRANEDAAVVTVDDDGPGIPAAEREKVFAPFYRLEGSRSRETGGTGLGLSVARTIVHAHGGTIALSDGPGGKGLRVTVVLPNG</sequence>
<feature type="domain" description="Histidine kinase" evidence="16">
    <location>
        <begin position="280"/>
        <end position="477"/>
    </location>
</feature>
<dbReference type="OrthoDB" id="9804645at2"/>
<evidence type="ECO:0000256" key="13">
    <source>
        <dbReference type="ARBA" id="ARBA00023012"/>
    </source>
</evidence>
<dbReference type="PANTHER" id="PTHR44936">
    <property type="entry name" value="SENSOR PROTEIN CREC"/>
    <property type="match status" value="1"/>
</dbReference>
<dbReference type="Pfam" id="PF00672">
    <property type="entry name" value="HAMP"/>
    <property type="match status" value="1"/>
</dbReference>
<evidence type="ECO:0000256" key="4">
    <source>
        <dbReference type="ARBA" id="ARBA00022475"/>
    </source>
</evidence>
<evidence type="ECO:0000256" key="1">
    <source>
        <dbReference type="ARBA" id="ARBA00000085"/>
    </source>
</evidence>
<dbReference type="Pfam" id="PF02518">
    <property type="entry name" value="HATPase_c"/>
    <property type="match status" value="1"/>
</dbReference>
<evidence type="ECO:0000259" key="16">
    <source>
        <dbReference type="PROSITE" id="PS50109"/>
    </source>
</evidence>
<protein>
    <recommendedName>
        <fullName evidence="3">histidine kinase</fullName>
        <ecNumber evidence="3">2.7.13.3</ecNumber>
    </recommendedName>
</protein>
<dbReference type="EMBL" id="ANHY01000019">
    <property type="protein sequence ID" value="EKV27526.1"/>
    <property type="molecule type" value="Genomic_DNA"/>
</dbReference>
<evidence type="ECO:0000313" key="18">
    <source>
        <dbReference type="EMBL" id="EKV27526.1"/>
    </source>
</evidence>
<dbReference type="SMART" id="SM00388">
    <property type="entry name" value="HisKA"/>
    <property type="match status" value="1"/>
</dbReference>
<dbReference type="GO" id="GO:0005524">
    <property type="term" value="F:ATP binding"/>
    <property type="evidence" value="ECO:0007669"/>
    <property type="project" value="UniProtKB-KW"/>
</dbReference>
<dbReference type="AlphaFoldDB" id="K9HFW4"/>
<dbReference type="PATRIC" id="fig|1238182.3.peg.3586"/>
<keyword evidence="13" id="KW-0902">Two-component regulatory system</keyword>
<dbReference type="PRINTS" id="PR00344">
    <property type="entry name" value="BCTRLSENSOR"/>
</dbReference>
<evidence type="ECO:0000256" key="5">
    <source>
        <dbReference type="ARBA" id="ARBA00022519"/>
    </source>
</evidence>
<evidence type="ECO:0000256" key="7">
    <source>
        <dbReference type="ARBA" id="ARBA00022679"/>
    </source>
</evidence>
<dbReference type="GO" id="GO:0005886">
    <property type="term" value="C:plasma membrane"/>
    <property type="evidence" value="ECO:0007669"/>
    <property type="project" value="UniProtKB-SubCell"/>
</dbReference>
<feature type="transmembrane region" description="Helical" evidence="15">
    <location>
        <begin position="21"/>
        <end position="44"/>
    </location>
</feature>
<dbReference type="Pfam" id="PF00512">
    <property type="entry name" value="HisKA"/>
    <property type="match status" value="1"/>
</dbReference>
<dbReference type="InterPro" id="IPR050980">
    <property type="entry name" value="2C_sensor_his_kinase"/>
</dbReference>
<evidence type="ECO:0000256" key="15">
    <source>
        <dbReference type="SAM" id="Phobius"/>
    </source>
</evidence>
<keyword evidence="6" id="KW-0597">Phosphoprotein</keyword>
<dbReference type="InterPro" id="IPR036890">
    <property type="entry name" value="HATPase_C_sf"/>
</dbReference>
<dbReference type="PROSITE" id="PS50109">
    <property type="entry name" value="HIS_KIN"/>
    <property type="match status" value="1"/>
</dbReference>
<evidence type="ECO:0000256" key="10">
    <source>
        <dbReference type="ARBA" id="ARBA00022777"/>
    </source>
</evidence>